<feature type="non-terminal residue" evidence="1">
    <location>
        <position position="1"/>
    </location>
</feature>
<dbReference type="Proteomes" id="UP001374535">
    <property type="component" value="Chromosome 6"/>
</dbReference>
<organism evidence="1 2">
    <name type="scientific">Vigna mungo</name>
    <name type="common">Black gram</name>
    <name type="synonym">Phaseolus mungo</name>
    <dbReference type="NCBI Taxonomy" id="3915"/>
    <lineage>
        <taxon>Eukaryota</taxon>
        <taxon>Viridiplantae</taxon>
        <taxon>Streptophyta</taxon>
        <taxon>Embryophyta</taxon>
        <taxon>Tracheophyta</taxon>
        <taxon>Spermatophyta</taxon>
        <taxon>Magnoliopsida</taxon>
        <taxon>eudicotyledons</taxon>
        <taxon>Gunneridae</taxon>
        <taxon>Pentapetalae</taxon>
        <taxon>rosids</taxon>
        <taxon>fabids</taxon>
        <taxon>Fabales</taxon>
        <taxon>Fabaceae</taxon>
        <taxon>Papilionoideae</taxon>
        <taxon>50 kb inversion clade</taxon>
        <taxon>NPAAA clade</taxon>
        <taxon>indigoferoid/millettioid clade</taxon>
        <taxon>Phaseoleae</taxon>
        <taxon>Vigna</taxon>
    </lineage>
</organism>
<evidence type="ECO:0000313" key="2">
    <source>
        <dbReference type="Proteomes" id="UP001374535"/>
    </source>
</evidence>
<name>A0AAQ3N989_VIGMU</name>
<gene>
    <name evidence="1" type="ORF">V8G54_018051</name>
</gene>
<keyword evidence="2" id="KW-1185">Reference proteome</keyword>
<proteinExistence type="predicted"/>
<evidence type="ECO:0000313" key="1">
    <source>
        <dbReference type="EMBL" id="WVZ04705.1"/>
    </source>
</evidence>
<dbReference type="AlphaFoldDB" id="A0AAQ3N989"/>
<accession>A0AAQ3N989</accession>
<protein>
    <submittedName>
        <fullName evidence="1">Uncharacterized protein</fullName>
    </submittedName>
</protein>
<sequence length="129" mass="14773">HVFGHSSLSSFRLSRLFLKRESRKGLGCRPYINECMTIVGLRFGIVVVALVNLSMNCQTVFLSPCSTYFRVVDVVGIVFVIREIGYKQHAQCFKSQPSTRLAHSTNLKLVCPRLLETTYRKLIHDEYEC</sequence>
<reference evidence="1 2" key="1">
    <citation type="journal article" date="2023" name="Life. Sci Alliance">
        <title>Evolutionary insights into 3D genome organization and epigenetic landscape of Vigna mungo.</title>
        <authorList>
            <person name="Junaid A."/>
            <person name="Singh B."/>
            <person name="Bhatia S."/>
        </authorList>
    </citation>
    <scope>NUCLEOTIDE SEQUENCE [LARGE SCALE GENOMIC DNA]</scope>
    <source>
        <strain evidence="1">Urdbean</strain>
    </source>
</reference>
<dbReference type="EMBL" id="CP144695">
    <property type="protein sequence ID" value="WVZ04705.1"/>
    <property type="molecule type" value="Genomic_DNA"/>
</dbReference>